<keyword evidence="6" id="KW-1185">Reference proteome</keyword>
<gene>
    <name evidence="5" type="ORF">SNE40_011584</name>
</gene>
<dbReference type="Proteomes" id="UP001347796">
    <property type="component" value="Unassembled WGS sequence"/>
</dbReference>
<name>A0AAN8JQ69_PATCE</name>
<evidence type="ECO:0000313" key="5">
    <source>
        <dbReference type="EMBL" id="KAK6179164.1"/>
    </source>
</evidence>
<sequence length="334" mass="38986">MPFLGRDWRSPGDQWVRTTEGWEKLKIWRVKVFENLNQNVVARLIRLALLDMKCSRDDTYERRQPFILFNKGITRERKELTSVSEALVRLDMTGAVKDIRRINYVGKLLELILENKLPGLSGTAQKHVIKILEAIIHQALETEYNTGFARQLLTTADQVLKTGQLSHIGSECLWTKHQDTVTRMKKKLEEFQVTQRKNDGKMKLVDLPDDCVRCILSRIVDHKDIMRAGMAQSSIHIFSQERLLWQQMCFFHFTNQQIITFLPQVLDDKDVDWKFIYKRCYKRFGKKDLYADCLALCSSCCGIYWQSLGHPCVHKENVTSTPLSPQDFLKLFSL</sequence>
<dbReference type="GO" id="GO:0016567">
    <property type="term" value="P:protein ubiquitination"/>
    <property type="evidence" value="ECO:0007669"/>
    <property type="project" value="TreeGrafter"/>
</dbReference>
<dbReference type="GO" id="GO:0005634">
    <property type="term" value="C:nucleus"/>
    <property type="evidence" value="ECO:0007669"/>
    <property type="project" value="UniProtKB-SubCell"/>
</dbReference>
<comment type="pathway">
    <text evidence="2">Protein modification; protein ubiquitination.</text>
</comment>
<dbReference type="InterPro" id="IPR036047">
    <property type="entry name" value="F-box-like_dom_sf"/>
</dbReference>
<dbReference type="AlphaFoldDB" id="A0AAN8JQ69"/>
<keyword evidence="3" id="KW-0833">Ubl conjugation pathway</keyword>
<evidence type="ECO:0000313" key="6">
    <source>
        <dbReference type="Proteomes" id="UP001347796"/>
    </source>
</evidence>
<dbReference type="GO" id="GO:0019005">
    <property type="term" value="C:SCF ubiquitin ligase complex"/>
    <property type="evidence" value="ECO:0007669"/>
    <property type="project" value="TreeGrafter"/>
</dbReference>
<evidence type="ECO:0000256" key="2">
    <source>
        <dbReference type="ARBA" id="ARBA00004906"/>
    </source>
</evidence>
<proteinExistence type="predicted"/>
<dbReference type="InterPro" id="IPR040394">
    <property type="entry name" value="FBX25/32"/>
</dbReference>
<evidence type="ECO:0008006" key="7">
    <source>
        <dbReference type="Google" id="ProtNLM"/>
    </source>
</evidence>
<comment type="subcellular location">
    <subcellularLocation>
        <location evidence="1">Nucleus</location>
    </subcellularLocation>
</comment>
<keyword evidence="4" id="KW-0539">Nucleus</keyword>
<dbReference type="EMBL" id="JAZGQO010000008">
    <property type="protein sequence ID" value="KAK6179164.1"/>
    <property type="molecule type" value="Genomic_DNA"/>
</dbReference>
<reference evidence="5 6" key="1">
    <citation type="submission" date="2024-01" db="EMBL/GenBank/DDBJ databases">
        <title>The genome of the rayed Mediterranean limpet Patella caerulea (Linnaeus, 1758).</title>
        <authorList>
            <person name="Anh-Thu Weber A."/>
            <person name="Halstead-Nussloch G."/>
        </authorList>
    </citation>
    <scope>NUCLEOTIDE SEQUENCE [LARGE SCALE GENOMIC DNA]</scope>
    <source>
        <strain evidence="5">AATW-2023a</strain>
        <tissue evidence="5">Whole specimen</tissue>
    </source>
</reference>
<comment type="caution">
    <text evidence="5">The sequence shown here is derived from an EMBL/GenBank/DDBJ whole genome shotgun (WGS) entry which is preliminary data.</text>
</comment>
<dbReference type="GO" id="GO:0005737">
    <property type="term" value="C:cytoplasm"/>
    <property type="evidence" value="ECO:0007669"/>
    <property type="project" value="TreeGrafter"/>
</dbReference>
<dbReference type="PANTHER" id="PTHR13123">
    <property type="entry name" value="LD30288P"/>
    <property type="match status" value="1"/>
</dbReference>
<dbReference type="SUPFAM" id="SSF81383">
    <property type="entry name" value="F-box domain"/>
    <property type="match status" value="1"/>
</dbReference>
<evidence type="ECO:0000256" key="1">
    <source>
        <dbReference type="ARBA" id="ARBA00004123"/>
    </source>
</evidence>
<evidence type="ECO:0000256" key="4">
    <source>
        <dbReference type="ARBA" id="ARBA00023242"/>
    </source>
</evidence>
<accession>A0AAN8JQ69</accession>
<evidence type="ECO:0000256" key="3">
    <source>
        <dbReference type="ARBA" id="ARBA00022786"/>
    </source>
</evidence>
<protein>
    <recommendedName>
        <fullName evidence="7">F-box domain-containing protein</fullName>
    </recommendedName>
</protein>
<organism evidence="5 6">
    <name type="scientific">Patella caerulea</name>
    <name type="common">Rayed Mediterranean limpet</name>
    <dbReference type="NCBI Taxonomy" id="87958"/>
    <lineage>
        <taxon>Eukaryota</taxon>
        <taxon>Metazoa</taxon>
        <taxon>Spiralia</taxon>
        <taxon>Lophotrochozoa</taxon>
        <taxon>Mollusca</taxon>
        <taxon>Gastropoda</taxon>
        <taxon>Patellogastropoda</taxon>
        <taxon>Patelloidea</taxon>
        <taxon>Patellidae</taxon>
        <taxon>Patella</taxon>
    </lineage>
</organism>
<dbReference type="PANTHER" id="PTHR13123:SF7">
    <property type="entry name" value="LD30288P"/>
    <property type="match status" value="1"/>
</dbReference>